<comment type="similarity">
    <text evidence="4 5">Belongs to the RNA methyltransferase RlmH family.</text>
</comment>
<comment type="caution">
    <text evidence="6">The sequence shown here is derived from an EMBL/GenBank/DDBJ whole genome shotgun (WGS) entry which is preliminary data.</text>
</comment>
<dbReference type="HAMAP" id="MF_00658">
    <property type="entry name" value="23SrRNA_methyltr_H"/>
    <property type="match status" value="1"/>
</dbReference>
<keyword evidence="7" id="KW-1185">Reference proteome</keyword>
<name>A0A841JYY7_9BACT</name>
<reference evidence="6 7" key="1">
    <citation type="submission" date="2020-08" db="EMBL/GenBank/DDBJ databases">
        <title>Genomic Encyclopedia of Type Strains, Phase IV (KMG-IV): sequencing the most valuable type-strain genomes for metagenomic binning, comparative biology and taxonomic classification.</title>
        <authorList>
            <person name="Goeker M."/>
        </authorList>
    </citation>
    <scope>NUCLEOTIDE SEQUENCE [LARGE SCALE GENOMIC DNA]</scope>
    <source>
        <strain evidence="6 7">DSM 103733</strain>
    </source>
</reference>
<dbReference type="PIRSF" id="PIRSF004505">
    <property type="entry name" value="MT_bac"/>
    <property type="match status" value="1"/>
</dbReference>
<comment type="catalytic activity">
    <reaction evidence="5">
        <text>pseudouridine(1915) in 23S rRNA + S-adenosyl-L-methionine = N(3)-methylpseudouridine(1915) in 23S rRNA + S-adenosyl-L-homocysteine + H(+)</text>
        <dbReference type="Rhea" id="RHEA:42752"/>
        <dbReference type="Rhea" id="RHEA-COMP:10221"/>
        <dbReference type="Rhea" id="RHEA-COMP:10222"/>
        <dbReference type="ChEBI" id="CHEBI:15378"/>
        <dbReference type="ChEBI" id="CHEBI:57856"/>
        <dbReference type="ChEBI" id="CHEBI:59789"/>
        <dbReference type="ChEBI" id="CHEBI:65314"/>
        <dbReference type="ChEBI" id="CHEBI:74486"/>
        <dbReference type="EC" id="2.1.1.177"/>
    </reaction>
</comment>
<comment type="subcellular location">
    <subcellularLocation>
        <location evidence="5">Cytoplasm</location>
    </subcellularLocation>
</comment>
<evidence type="ECO:0000256" key="2">
    <source>
        <dbReference type="ARBA" id="ARBA00022679"/>
    </source>
</evidence>
<evidence type="ECO:0000256" key="5">
    <source>
        <dbReference type="HAMAP-Rule" id="MF_00658"/>
    </source>
</evidence>
<dbReference type="PANTHER" id="PTHR33603:SF1">
    <property type="entry name" value="RIBOSOMAL RNA LARGE SUBUNIT METHYLTRANSFERASE H"/>
    <property type="match status" value="1"/>
</dbReference>
<comment type="subunit">
    <text evidence="5">Homodimer.</text>
</comment>
<dbReference type="InterPro" id="IPR003742">
    <property type="entry name" value="RlmH-like"/>
</dbReference>
<dbReference type="InterPro" id="IPR029026">
    <property type="entry name" value="tRNA_m1G_MTases_N"/>
</dbReference>
<dbReference type="SUPFAM" id="SSF75217">
    <property type="entry name" value="alpha/beta knot"/>
    <property type="match status" value="1"/>
</dbReference>
<evidence type="ECO:0000256" key="3">
    <source>
        <dbReference type="ARBA" id="ARBA00022691"/>
    </source>
</evidence>
<dbReference type="GO" id="GO:0005737">
    <property type="term" value="C:cytoplasm"/>
    <property type="evidence" value="ECO:0007669"/>
    <property type="project" value="UniProtKB-SubCell"/>
</dbReference>
<gene>
    <name evidence="5" type="primary">rlmH</name>
    <name evidence="6" type="ORF">HNQ77_003578</name>
</gene>
<dbReference type="Proteomes" id="UP000538666">
    <property type="component" value="Unassembled WGS sequence"/>
</dbReference>
<keyword evidence="1 5" id="KW-0489">Methyltransferase</keyword>
<keyword evidence="2 5" id="KW-0808">Transferase</keyword>
<keyword evidence="5" id="KW-0698">rRNA processing</keyword>
<protein>
    <recommendedName>
        <fullName evidence="5">Ribosomal RNA large subunit methyltransferase H</fullName>
        <ecNumber evidence="5">2.1.1.177</ecNumber>
    </recommendedName>
    <alternativeName>
        <fullName evidence="5">23S rRNA (pseudouridine1915-N3)-methyltransferase</fullName>
    </alternativeName>
    <alternativeName>
        <fullName evidence="5">23S rRNA m3Psi1915 methyltransferase</fullName>
    </alternativeName>
    <alternativeName>
        <fullName evidence="5">rRNA (pseudouridine-N3-)-methyltransferase RlmH</fullName>
    </alternativeName>
</protein>
<evidence type="ECO:0000313" key="6">
    <source>
        <dbReference type="EMBL" id="MBB6145617.1"/>
    </source>
</evidence>
<dbReference type="Gene3D" id="3.40.1280.10">
    <property type="match status" value="1"/>
</dbReference>
<dbReference type="InterPro" id="IPR029028">
    <property type="entry name" value="Alpha/beta_knot_MTases"/>
</dbReference>
<feature type="binding site" evidence="5">
    <location>
        <position position="63"/>
    </location>
    <ligand>
        <name>S-adenosyl-L-methionine</name>
        <dbReference type="ChEBI" id="CHEBI:59789"/>
    </ligand>
</feature>
<proteinExistence type="inferred from homology"/>
<keyword evidence="5" id="KW-0963">Cytoplasm</keyword>
<dbReference type="GO" id="GO:0070038">
    <property type="term" value="F:rRNA (pseudouridine-N3-)-methyltransferase activity"/>
    <property type="evidence" value="ECO:0007669"/>
    <property type="project" value="UniProtKB-UniRule"/>
</dbReference>
<feature type="binding site" evidence="5">
    <location>
        <position position="95"/>
    </location>
    <ligand>
        <name>S-adenosyl-L-methionine</name>
        <dbReference type="ChEBI" id="CHEBI:59789"/>
    </ligand>
</feature>
<dbReference type="AlphaFoldDB" id="A0A841JYY7"/>
<dbReference type="EC" id="2.1.1.177" evidence="5"/>
<evidence type="ECO:0000256" key="4">
    <source>
        <dbReference type="ARBA" id="ARBA00038303"/>
    </source>
</evidence>
<accession>A0A841JYY7</accession>
<dbReference type="Pfam" id="PF02590">
    <property type="entry name" value="SPOUT_MTase"/>
    <property type="match status" value="1"/>
</dbReference>
<dbReference type="OrthoDB" id="9806643at2"/>
<dbReference type="PANTHER" id="PTHR33603">
    <property type="entry name" value="METHYLTRANSFERASE"/>
    <property type="match status" value="1"/>
</dbReference>
<evidence type="ECO:0000256" key="1">
    <source>
        <dbReference type="ARBA" id="ARBA00022603"/>
    </source>
</evidence>
<dbReference type="RefSeq" id="WP_050060667.1">
    <property type="nucleotide sequence ID" value="NZ_JACHEK010000007.1"/>
</dbReference>
<organism evidence="6 7">
    <name type="scientific">Silvibacterium bohemicum</name>
    <dbReference type="NCBI Taxonomy" id="1577686"/>
    <lineage>
        <taxon>Bacteria</taxon>
        <taxon>Pseudomonadati</taxon>
        <taxon>Acidobacteriota</taxon>
        <taxon>Terriglobia</taxon>
        <taxon>Terriglobales</taxon>
        <taxon>Acidobacteriaceae</taxon>
        <taxon>Silvibacterium</taxon>
    </lineage>
</organism>
<feature type="binding site" evidence="5">
    <location>
        <begin position="114"/>
        <end position="119"/>
    </location>
    <ligand>
        <name>S-adenosyl-L-methionine</name>
        <dbReference type="ChEBI" id="CHEBI:59789"/>
    </ligand>
</feature>
<keyword evidence="3 5" id="KW-0949">S-adenosyl-L-methionine</keyword>
<evidence type="ECO:0000313" key="7">
    <source>
        <dbReference type="Proteomes" id="UP000538666"/>
    </source>
</evidence>
<comment type="function">
    <text evidence="5">Specifically methylates the pseudouridine at position 1915 (m3Psi1915) in 23S rRNA.</text>
</comment>
<dbReference type="CDD" id="cd18081">
    <property type="entry name" value="RlmH-like"/>
    <property type="match status" value="1"/>
</dbReference>
<sequence length="148" mass="16475">MKLALVSIAVRTKSERFDTLTSDYAGRVEAYAPIEIMVFKTSESFFDSLDRQKSRMGTMLVLLDPRGKQLSSADLAGWIGKKRDEGQQHLVFAIGPADGWSDAERARANLLLSLGPMTLPHELARVVLSEQIYRAFTILSGHPYHTGH</sequence>
<dbReference type="EMBL" id="JACHEK010000007">
    <property type="protein sequence ID" value="MBB6145617.1"/>
    <property type="molecule type" value="Genomic_DNA"/>
</dbReference>